<dbReference type="NCBIfam" id="TIGR00152">
    <property type="entry name" value="dephospho-CoA kinase"/>
    <property type="match status" value="1"/>
</dbReference>
<keyword evidence="5" id="KW-0808">Transferase</keyword>
<comment type="pathway">
    <text evidence="5">Cofactor biosynthesis; coenzyme A biosynthesis; CoA from (R)-pantothenate: step 5/5.</text>
</comment>
<proteinExistence type="inferred from homology"/>
<dbReference type="GO" id="GO:0005737">
    <property type="term" value="C:cytoplasm"/>
    <property type="evidence" value="ECO:0007669"/>
    <property type="project" value="UniProtKB-SubCell"/>
</dbReference>
<feature type="binding site" evidence="5">
    <location>
        <begin position="14"/>
        <end position="19"/>
    </location>
    <ligand>
        <name>ATP</name>
        <dbReference type="ChEBI" id="CHEBI:30616"/>
    </ligand>
</feature>
<name>A0A368XYK6_MARNT</name>
<dbReference type="PANTHER" id="PTHR10695">
    <property type="entry name" value="DEPHOSPHO-COA KINASE-RELATED"/>
    <property type="match status" value="1"/>
</dbReference>
<sequence length="205" mass="22975">MSRYSVIGLTGGIGSGKSTVARMFGALGVHWVDADDVARQVVEPGTQALRAIADHFGESILQGNGELDRAALRQKVFEDPEQRRWLEGLLHPIIRQELIRQLSPEDYNLPYVMLVSPLLLETNQHELVERIVVVDVPEETQINRTMARDGNSREQVERILAAQMPRVARREKADAIINNAQPLERVEASVHALHQRFLADFSQGA</sequence>
<dbReference type="HAMAP" id="MF_00376">
    <property type="entry name" value="Dephospho_CoA_kinase"/>
    <property type="match status" value="1"/>
</dbReference>
<comment type="function">
    <text evidence="5">Catalyzes the phosphorylation of the 3'-hydroxyl group of dephosphocoenzyme A to form coenzyme A.</text>
</comment>
<evidence type="ECO:0000256" key="2">
    <source>
        <dbReference type="ARBA" id="ARBA00022741"/>
    </source>
</evidence>
<protein>
    <recommendedName>
        <fullName evidence="5 6">Dephospho-CoA kinase</fullName>
        <ecNumber evidence="5 6">2.7.1.24</ecNumber>
    </recommendedName>
    <alternativeName>
        <fullName evidence="5">Dephosphocoenzyme A kinase</fullName>
    </alternativeName>
</protein>
<evidence type="ECO:0000256" key="3">
    <source>
        <dbReference type="ARBA" id="ARBA00022840"/>
    </source>
</evidence>
<keyword evidence="2 5" id="KW-0547">Nucleotide-binding</keyword>
<dbReference type="PROSITE" id="PS51219">
    <property type="entry name" value="DPCK"/>
    <property type="match status" value="1"/>
</dbReference>
<reference evidence="7 8" key="1">
    <citation type="submission" date="2018-07" db="EMBL/GenBank/DDBJ databases">
        <title>Freshwater and sediment microbial communities from various areas in North America, analyzing microbe dynamics in response to fracking.</title>
        <authorList>
            <person name="Lamendella R."/>
        </authorList>
    </citation>
    <scope>NUCLEOTIDE SEQUENCE [LARGE SCALE GENOMIC DNA]</scope>
    <source>
        <strain evidence="7 8">105B</strain>
    </source>
</reference>
<dbReference type="PANTHER" id="PTHR10695:SF46">
    <property type="entry name" value="BIFUNCTIONAL COENZYME A SYNTHASE-RELATED"/>
    <property type="match status" value="1"/>
</dbReference>
<dbReference type="GO" id="GO:0015937">
    <property type="term" value="P:coenzyme A biosynthetic process"/>
    <property type="evidence" value="ECO:0007669"/>
    <property type="project" value="UniProtKB-UniRule"/>
</dbReference>
<organism evidence="7 8">
    <name type="scientific">Marinobacter nauticus</name>
    <name type="common">Marinobacter hydrocarbonoclasticus</name>
    <name type="synonym">Marinobacter aquaeolei</name>
    <dbReference type="NCBI Taxonomy" id="2743"/>
    <lineage>
        <taxon>Bacteria</taxon>
        <taxon>Pseudomonadati</taxon>
        <taxon>Pseudomonadota</taxon>
        <taxon>Gammaproteobacteria</taxon>
        <taxon>Pseudomonadales</taxon>
        <taxon>Marinobacteraceae</taxon>
        <taxon>Marinobacter</taxon>
    </lineage>
</organism>
<dbReference type="RefSeq" id="WP_114434212.1">
    <property type="nucleotide sequence ID" value="NZ_QPJI01000004.1"/>
</dbReference>
<dbReference type="GO" id="GO:0005524">
    <property type="term" value="F:ATP binding"/>
    <property type="evidence" value="ECO:0007669"/>
    <property type="project" value="UniProtKB-UniRule"/>
</dbReference>
<evidence type="ECO:0000256" key="6">
    <source>
        <dbReference type="NCBIfam" id="TIGR00152"/>
    </source>
</evidence>
<dbReference type="EC" id="2.7.1.24" evidence="5 6"/>
<dbReference type="AlphaFoldDB" id="A0A368XYK6"/>
<keyword evidence="5" id="KW-0963">Cytoplasm</keyword>
<dbReference type="Gene3D" id="3.40.50.300">
    <property type="entry name" value="P-loop containing nucleotide triphosphate hydrolases"/>
    <property type="match status" value="1"/>
</dbReference>
<evidence type="ECO:0000256" key="5">
    <source>
        <dbReference type="HAMAP-Rule" id="MF_00376"/>
    </source>
</evidence>
<evidence type="ECO:0000256" key="4">
    <source>
        <dbReference type="ARBA" id="ARBA00022993"/>
    </source>
</evidence>
<dbReference type="EMBL" id="QPJI01000004">
    <property type="protein sequence ID" value="RCW71094.1"/>
    <property type="molecule type" value="Genomic_DNA"/>
</dbReference>
<evidence type="ECO:0000313" key="7">
    <source>
        <dbReference type="EMBL" id="RCW71094.1"/>
    </source>
</evidence>
<comment type="caution">
    <text evidence="7">The sequence shown here is derived from an EMBL/GenBank/DDBJ whole genome shotgun (WGS) entry which is preliminary data.</text>
</comment>
<dbReference type="InterPro" id="IPR001977">
    <property type="entry name" value="Depp_CoAkinase"/>
</dbReference>
<comment type="similarity">
    <text evidence="1 5">Belongs to the CoaE family.</text>
</comment>
<keyword evidence="3 5" id="KW-0067">ATP-binding</keyword>
<dbReference type="CDD" id="cd02022">
    <property type="entry name" value="DPCK"/>
    <property type="match status" value="1"/>
</dbReference>
<dbReference type="Proteomes" id="UP000253647">
    <property type="component" value="Unassembled WGS sequence"/>
</dbReference>
<dbReference type="GO" id="GO:0004140">
    <property type="term" value="F:dephospho-CoA kinase activity"/>
    <property type="evidence" value="ECO:0007669"/>
    <property type="project" value="UniProtKB-UniRule"/>
</dbReference>
<accession>A0A368XYK6</accession>
<keyword evidence="4 5" id="KW-0173">Coenzyme A biosynthesis</keyword>
<dbReference type="InterPro" id="IPR027417">
    <property type="entry name" value="P-loop_NTPase"/>
</dbReference>
<evidence type="ECO:0000256" key="1">
    <source>
        <dbReference type="ARBA" id="ARBA00009018"/>
    </source>
</evidence>
<dbReference type="SUPFAM" id="SSF52540">
    <property type="entry name" value="P-loop containing nucleoside triphosphate hydrolases"/>
    <property type="match status" value="1"/>
</dbReference>
<keyword evidence="5 7" id="KW-0418">Kinase</keyword>
<dbReference type="Pfam" id="PF01121">
    <property type="entry name" value="CoaE"/>
    <property type="match status" value="1"/>
</dbReference>
<dbReference type="UniPathway" id="UPA00241">
    <property type="reaction ID" value="UER00356"/>
</dbReference>
<comment type="subcellular location">
    <subcellularLocation>
        <location evidence="5">Cytoplasm</location>
    </subcellularLocation>
</comment>
<evidence type="ECO:0000313" key="8">
    <source>
        <dbReference type="Proteomes" id="UP000253647"/>
    </source>
</evidence>
<comment type="catalytic activity">
    <reaction evidence="5">
        <text>3'-dephospho-CoA + ATP = ADP + CoA + H(+)</text>
        <dbReference type="Rhea" id="RHEA:18245"/>
        <dbReference type="ChEBI" id="CHEBI:15378"/>
        <dbReference type="ChEBI" id="CHEBI:30616"/>
        <dbReference type="ChEBI" id="CHEBI:57287"/>
        <dbReference type="ChEBI" id="CHEBI:57328"/>
        <dbReference type="ChEBI" id="CHEBI:456216"/>
        <dbReference type="EC" id="2.7.1.24"/>
    </reaction>
</comment>
<gene>
    <name evidence="5" type="primary">coaE</name>
    <name evidence="7" type="ORF">DET61_104252</name>
</gene>